<protein>
    <recommendedName>
        <fullName evidence="2">No apical meristem-associated C-terminal domain-containing protein</fullName>
    </recommendedName>
</protein>
<evidence type="ECO:0000313" key="4">
    <source>
        <dbReference type="Proteomes" id="UP000476176"/>
    </source>
</evidence>
<evidence type="ECO:0000259" key="2">
    <source>
        <dbReference type="Pfam" id="PF14303"/>
    </source>
</evidence>
<organism evidence="3 4">
    <name type="scientific">Phytophthora fragariae</name>
    <dbReference type="NCBI Taxonomy" id="53985"/>
    <lineage>
        <taxon>Eukaryota</taxon>
        <taxon>Sar</taxon>
        <taxon>Stramenopiles</taxon>
        <taxon>Oomycota</taxon>
        <taxon>Peronosporomycetes</taxon>
        <taxon>Peronosporales</taxon>
        <taxon>Peronosporaceae</taxon>
        <taxon>Phytophthora</taxon>
    </lineage>
</organism>
<sequence length="141" mass="15848">MFCTVHCVCFYVVGADEATISSMDTFQSPVGVLHAVRPTSAGKKKAKQLHFEEQVDKAIMHSQRELAVAPSAQVEIMREQLQVANKKVEIMESQQQAERDQAEMAIMCTSTEGLSDFGKQYLLLKQKQVLDRMKNRIGLTE</sequence>
<evidence type="ECO:0000256" key="1">
    <source>
        <dbReference type="SAM" id="Coils"/>
    </source>
</evidence>
<dbReference type="EMBL" id="QXGC01007336">
    <property type="protein sequence ID" value="KAE9160552.1"/>
    <property type="molecule type" value="Genomic_DNA"/>
</dbReference>
<feature type="coiled-coil region" evidence="1">
    <location>
        <begin position="74"/>
        <end position="103"/>
    </location>
</feature>
<name>A0A6G0M9Y8_9STRA</name>
<dbReference type="Pfam" id="PF14303">
    <property type="entry name" value="NAM-associated"/>
    <property type="match status" value="1"/>
</dbReference>
<dbReference type="AlphaFoldDB" id="A0A6G0M9Y8"/>
<evidence type="ECO:0000313" key="3">
    <source>
        <dbReference type="EMBL" id="KAE9160552.1"/>
    </source>
</evidence>
<accession>A0A6G0M9Y8</accession>
<proteinExistence type="predicted"/>
<keyword evidence="1" id="KW-0175">Coiled coil</keyword>
<dbReference type="Proteomes" id="UP000476176">
    <property type="component" value="Unassembled WGS sequence"/>
</dbReference>
<dbReference type="InterPro" id="IPR029466">
    <property type="entry name" value="NAM-associated_C"/>
</dbReference>
<feature type="domain" description="No apical meristem-associated C-terminal" evidence="2">
    <location>
        <begin position="41"/>
        <end position="128"/>
    </location>
</feature>
<reference evidence="3 4" key="1">
    <citation type="submission" date="2018-09" db="EMBL/GenBank/DDBJ databases">
        <title>Genomic investigation of the strawberry pathogen Phytophthora fragariae indicates pathogenicity is determined by transcriptional variation in three key races.</title>
        <authorList>
            <person name="Adams T.M."/>
            <person name="Armitage A.D."/>
            <person name="Sobczyk M.K."/>
            <person name="Bates H.J."/>
            <person name="Dunwell J.M."/>
            <person name="Nellist C.F."/>
            <person name="Harrison R.J."/>
        </authorList>
    </citation>
    <scope>NUCLEOTIDE SEQUENCE [LARGE SCALE GENOMIC DNA]</scope>
    <source>
        <strain evidence="3 4">BC-23</strain>
    </source>
</reference>
<comment type="caution">
    <text evidence="3">The sequence shown here is derived from an EMBL/GenBank/DDBJ whole genome shotgun (WGS) entry which is preliminary data.</text>
</comment>
<gene>
    <name evidence="3" type="ORF">PF004_g31141</name>
</gene>